<feature type="signal peptide" evidence="1">
    <location>
        <begin position="1"/>
        <end position="17"/>
    </location>
</feature>
<evidence type="ECO:0000313" key="3">
    <source>
        <dbReference type="Proteomes" id="UP000001307"/>
    </source>
</evidence>
<dbReference type="EMBL" id="FN653062">
    <property type="protein sequence ID" value="CBY24736.1"/>
    <property type="molecule type" value="Genomic_DNA"/>
</dbReference>
<feature type="chain" id="PRO_5003193032" evidence="1">
    <location>
        <begin position="18"/>
        <end position="117"/>
    </location>
</feature>
<dbReference type="OrthoDB" id="10456394at2759"/>
<keyword evidence="1" id="KW-0732">Signal</keyword>
<evidence type="ECO:0000313" key="2">
    <source>
        <dbReference type="EMBL" id="CBY24736.1"/>
    </source>
</evidence>
<sequence>MKLLSFLSLFATSIVSASRSRDNRIPLSLRWSPYAMLHDNSNYFSKRSGFRNIINPATLKDTTPVHISGSMVNAYAGIQDFFRRKGKPILPVLRLNEENIVKKPRTNFLPFIKNINF</sequence>
<dbReference type="Proteomes" id="UP000001307">
    <property type="component" value="Unassembled WGS sequence"/>
</dbReference>
<organism evidence="2">
    <name type="scientific">Oikopleura dioica</name>
    <name type="common">Tunicate</name>
    <dbReference type="NCBI Taxonomy" id="34765"/>
    <lineage>
        <taxon>Eukaryota</taxon>
        <taxon>Metazoa</taxon>
        <taxon>Chordata</taxon>
        <taxon>Tunicata</taxon>
        <taxon>Appendicularia</taxon>
        <taxon>Copelata</taxon>
        <taxon>Oikopleuridae</taxon>
        <taxon>Oikopleura</taxon>
    </lineage>
</organism>
<evidence type="ECO:0000256" key="1">
    <source>
        <dbReference type="SAM" id="SignalP"/>
    </source>
</evidence>
<proteinExistence type="predicted"/>
<name>E4XJV0_OIKDI</name>
<dbReference type="InParanoid" id="E4XJV0"/>
<gene>
    <name evidence="2" type="ORF">GSOID_T00012906001</name>
</gene>
<dbReference type="AlphaFoldDB" id="E4XJV0"/>
<protein>
    <submittedName>
        <fullName evidence="2">Uncharacterized protein</fullName>
    </submittedName>
</protein>
<accession>E4XJV0</accession>
<reference evidence="2" key="1">
    <citation type="journal article" date="2010" name="Science">
        <title>Plasticity of animal genome architecture unmasked by rapid evolution of a pelagic tunicate.</title>
        <authorList>
            <person name="Denoeud F."/>
            <person name="Henriet S."/>
            <person name="Mungpakdee S."/>
            <person name="Aury J.M."/>
            <person name="Da Silva C."/>
            <person name="Brinkmann H."/>
            <person name="Mikhaleva J."/>
            <person name="Olsen L.C."/>
            <person name="Jubin C."/>
            <person name="Canestro C."/>
            <person name="Bouquet J.M."/>
            <person name="Danks G."/>
            <person name="Poulain J."/>
            <person name="Campsteijn C."/>
            <person name="Adamski M."/>
            <person name="Cross I."/>
            <person name="Yadetie F."/>
            <person name="Muffato M."/>
            <person name="Louis A."/>
            <person name="Butcher S."/>
            <person name="Tsagkogeorga G."/>
            <person name="Konrad A."/>
            <person name="Singh S."/>
            <person name="Jensen M.F."/>
            <person name="Cong E.H."/>
            <person name="Eikeseth-Otteraa H."/>
            <person name="Noel B."/>
            <person name="Anthouard V."/>
            <person name="Porcel B.M."/>
            <person name="Kachouri-Lafond R."/>
            <person name="Nishino A."/>
            <person name="Ugolini M."/>
            <person name="Chourrout P."/>
            <person name="Nishida H."/>
            <person name="Aasland R."/>
            <person name="Huzurbazar S."/>
            <person name="Westhof E."/>
            <person name="Delsuc F."/>
            <person name="Lehrach H."/>
            <person name="Reinhardt R."/>
            <person name="Weissenbach J."/>
            <person name="Roy S.W."/>
            <person name="Artiguenave F."/>
            <person name="Postlethwait J.H."/>
            <person name="Manak J.R."/>
            <person name="Thompson E.M."/>
            <person name="Jaillon O."/>
            <person name="Du Pasquier L."/>
            <person name="Boudinot P."/>
            <person name="Liberles D.A."/>
            <person name="Volff J.N."/>
            <person name="Philippe H."/>
            <person name="Lenhard B."/>
            <person name="Roest Crollius H."/>
            <person name="Wincker P."/>
            <person name="Chourrout D."/>
        </authorList>
    </citation>
    <scope>NUCLEOTIDE SEQUENCE [LARGE SCALE GENOMIC DNA]</scope>
</reference>
<keyword evidence="3" id="KW-1185">Reference proteome</keyword>